<organism evidence="1 2">
    <name type="scientific">Salvia divinorum</name>
    <name type="common">Maria pastora</name>
    <name type="synonym">Diviner's sage</name>
    <dbReference type="NCBI Taxonomy" id="28513"/>
    <lineage>
        <taxon>Eukaryota</taxon>
        <taxon>Viridiplantae</taxon>
        <taxon>Streptophyta</taxon>
        <taxon>Embryophyta</taxon>
        <taxon>Tracheophyta</taxon>
        <taxon>Spermatophyta</taxon>
        <taxon>Magnoliopsida</taxon>
        <taxon>eudicotyledons</taxon>
        <taxon>Gunneridae</taxon>
        <taxon>Pentapetalae</taxon>
        <taxon>asterids</taxon>
        <taxon>lamiids</taxon>
        <taxon>Lamiales</taxon>
        <taxon>Lamiaceae</taxon>
        <taxon>Nepetoideae</taxon>
        <taxon>Mentheae</taxon>
        <taxon>Salviinae</taxon>
        <taxon>Salvia</taxon>
        <taxon>Salvia subgen. Calosphace</taxon>
    </lineage>
</organism>
<dbReference type="Proteomes" id="UP001567538">
    <property type="component" value="Unassembled WGS sequence"/>
</dbReference>
<keyword evidence="1" id="KW-0418">Kinase</keyword>
<dbReference type="AlphaFoldDB" id="A0ABD1G8I2"/>
<gene>
    <name evidence="1" type="ORF">AAHA92_24449</name>
</gene>
<dbReference type="EC" id="2.7.1.20" evidence="1"/>
<evidence type="ECO:0000313" key="2">
    <source>
        <dbReference type="Proteomes" id="UP001567538"/>
    </source>
</evidence>
<protein>
    <submittedName>
        <fullName evidence="1">Adenosine kinase</fullName>
        <ecNumber evidence="1">2.7.1.20</ecNumber>
    </submittedName>
</protein>
<keyword evidence="1" id="KW-0808">Transferase</keyword>
<accession>A0ABD1G8I2</accession>
<keyword evidence="2" id="KW-1185">Reference proteome</keyword>
<dbReference type="GO" id="GO:0004001">
    <property type="term" value="F:adenosine kinase activity"/>
    <property type="evidence" value="ECO:0007669"/>
    <property type="project" value="UniProtKB-EC"/>
</dbReference>
<dbReference type="EMBL" id="JBEAFC010000009">
    <property type="protein sequence ID" value="KAL1540035.1"/>
    <property type="molecule type" value="Genomic_DNA"/>
</dbReference>
<evidence type="ECO:0000313" key="1">
    <source>
        <dbReference type="EMBL" id="KAL1540035.1"/>
    </source>
</evidence>
<name>A0ABD1G8I2_SALDI</name>
<sequence>MVGAASEETIGVFIDRRNTLHRLLLNWLTGSRHIKLGILLQPQCAAATTSSVPVPPAAISSSAPLDHFNPSKIRSISLKHRSLVVSLSSANCYKIHLQTAGFILTEPESIMLVADHAASRKKEIMRTTSDLKGDHLFFPLASKCHMFYLEIDIS</sequence>
<reference evidence="1 2" key="1">
    <citation type="submission" date="2024-06" db="EMBL/GenBank/DDBJ databases">
        <title>A chromosome level genome sequence of Diviner's sage (Salvia divinorum).</title>
        <authorList>
            <person name="Ford S.A."/>
            <person name="Ro D.-K."/>
            <person name="Ness R.W."/>
            <person name="Phillips M.A."/>
        </authorList>
    </citation>
    <scope>NUCLEOTIDE SEQUENCE [LARGE SCALE GENOMIC DNA]</scope>
    <source>
        <strain evidence="1">SAF-2024a</strain>
        <tissue evidence="1">Leaf</tissue>
    </source>
</reference>
<comment type="caution">
    <text evidence="1">The sequence shown here is derived from an EMBL/GenBank/DDBJ whole genome shotgun (WGS) entry which is preliminary data.</text>
</comment>
<proteinExistence type="predicted"/>